<sequence>MKKIIGLVIILAVLIVGSYYVTGLITERTLKKDINIINQSNGLFVDIQQYDRGWFTSTAQLKWQMHIPERVVKTDNGQTKTVPAQDYTLDMPLKIYHGPVMIADTVRFGLGYAYTKLTLPETYYEQFGQYFTAESTKPELKISVLVNYFNKSHFRVNVLPFKLITKEDNAQFEWLGMISDVAISSNLKNVDGEFTIEGLIFHKDDTTARLGQVSSDYEMSQTKSGLYIGEASLNFPSFEIAEKENIIFDLKKLYLHTSSDIEDGLFSSYFKASLDKIVANGKTYGPGRLEMSIKNLDAEVMAKINEQVNKLQDGSDQERQQALLALAPDLPKLFAKGAEFSISELSFTMPEGVLKGNLLFSLPKGESDNPFQLIQKVEGDGKLRIPAEVLRQVLVKSAKEKLMQQPDLPGTESAGDAKKEQIAEGDVVAEESADKQVTVAEIEQKAKQQTDQKLENLVQSGVLQKKEDAYIIEMKLANGQLLINGKPFNMDMFKF</sequence>
<reference evidence="1 2" key="1">
    <citation type="submission" date="2015-11" db="EMBL/GenBank/DDBJ databases">
        <title>Genomic analysis of 38 Legionella species identifies large and diverse effector repertoires.</title>
        <authorList>
            <person name="Burstein D."/>
            <person name="Amaro F."/>
            <person name="Zusman T."/>
            <person name="Lifshitz Z."/>
            <person name="Cohen O."/>
            <person name="Gilbert J.A."/>
            <person name="Pupko T."/>
            <person name="Shuman H.A."/>
            <person name="Segal G."/>
        </authorList>
    </citation>
    <scope>NUCLEOTIDE SEQUENCE [LARGE SCALE GENOMIC DNA]</scope>
    <source>
        <strain evidence="1 2">ATCC 49505</strain>
    </source>
</reference>
<protein>
    <submittedName>
        <fullName evidence="1">Putative membrane protein YdgA-like protein</fullName>
    </submittedName>
</protein>
<dbReference type="PATRIC" id="fig|45068.5.peg.268"/>
<name>A0A0W0VSB9_9GAMM</name>
<dbReference type="OrthoDB" id="6222832at2"/>
<dbReference type="InterPro" id="IPR010352">
    <property type="entry name" value="DUF945"/>
</dbReference>
<organism evidence="1 2">
    <name type="scientific">Legionella londiniensis</name>
    <dbReference type="NCBI Taxonomy" id="45068"/>
    <lineage>
        <taxon>Bacteria</taxon>
        <taxon>Pseudomonadati</taxon>
        <taxon>Pseudomonadota</taxon>
        <taxon>Gammaproteobacteria</taxon>
        <taxon>Legionellales</taxon>
        <taxon>Legionellaceae</taxon>
        <taxon>Legionella</taxon>
    </lineage>
</organism>
<dbReference type="RefSeq" id="WP_058528273.1">
    <property type="nucleotide sequence ID" value="NZ_CAAAHZ010000012.1"/>
</dbReference>
<evidence type="ECO:0000313" key="1">
    <source>
        <dbReference type="EMBL" id="KTD23019.1"/>
    </source>
</evidence>
<dbReference type="STRING" id="45068.Llon_0253"/>
<evidence type="ECO:0000313" key="2">
    <source>
        <dbReference type="Proteomes" id="UP000054997"/>
    </source>
</evidence>
<dbReference type="EMBL" id="LNYK01000002">
    <property type="protein sequence ID" value="KTD23019.1"/>
    <property type="molecule type" value="Genomic_DNA"/>
</dbReference>
<proteinExistence type="predicted"/>
<dbReference type="Proteomes" id="UP000054997">
    <property type="component" value="Unassembled WGS sequence"/>
</dbReference>
<dbReference type="AlphaFoldDB" id="A0A0W0VSB9"/>
<keyword evidence="2" id="KW-1185">Reference proteome</keyword>
<comment type="caution">
    <text evidence="1">The sequence shown here is derived from an EMBL/GenBank/DDBJ whole genome shotgun (WGS) entry which is preliminary data.</text>
</comment>
<gene>
    <name evidence="1" type="ORF">Llon_0253</name>
</gene>
<dbReference type="Pfam" id="PF06097">
    <property type="entry name" value="DUF945"/>
    <property type="match status" value="1"/>
</dbReference>
<accession>A0A0W0VSB9</accession>